<sequence length="263" mass="28449">MAELGDLIDDLGDEHASLATVLDAVSPSELDRPTTSPGWTAADQVAHLAYFDDAARLAIVAPDEFVALRNALLPQLDRADELTLRRDLPAADLVGLWREKSSALLTAARGMPDEKARLEWFGPPMSAKSFITARLMETWTHGQDVVDALGVTRAPTVRLRHIVRLGIATRGWSFVNRGMPPPAGDVELNLTGPSGEPWCSGSDEVGRIDGPAVDFCLVVTQRRHVDDTDLVVSDGPAREWMLHAQAFAGPATTGPPPRRGPQR</sequence>
<dbReference type="Pfam" id="PF11716">
    <property type="entry name" value="MDMPI_N"/>
    <property type="match status" value="1"/>
</dbReference>
<name>A0A9X2YN27_9MYCO</name>
<dbReference type="InterPro" id="IPR017517">
    <property type="entry name" value="Maleyloyr_isom"/>
</dbReference>
<dbReference type="Proteomes" id="UP001140293">
    <property type="component" value="Unassembled WGS sequence"/>
</dbReference>
<comment type="caution">
    <text evidence="2">The sequence shown here is derived from an EMBL/GenBank/DDBJ whole genome shotgun (WGS) entry which is preliminary data.</text>
</comment>
<dbReference type="EMBL" id="JACKSJ010000051">
    <property type="protein sequence ID" value="MCV7169572.1"/>
    <property type="molecule type" value="Genomic_DNA"/>
</dbReference>
<reference evidence="2" key="1">
    <citation type="submission" date="2020-07" db="EMBL/GenBank/DDBJ databases">
        <authorList>
            <person name="Pettersson B.M.F."/>
            <person name="Behra P.R.K."/>
            <person name="Ramesh M."/>
            <person name="Das S."/>
            <person name="Dasgupta S."/>
            <person name="Kirsebom L.A."/>
        </authorList>
    </citation>
    <scope>NUCLEOTIDE SEQUENCE</scope>
    <source>
        <strain evidence="2">DSM 44615</strain>
    </source>
</reference>
<dbReference type="RefSeq" id="WP_264011768.1">
    <property type="nucleotide sequence ID" value="NZ_JACKSJ010000051.1"/>
</dbReference>
<dbReference type="InterPro" id="IPR017518">
    <property type="entry name" value="CHP03084"/>
</dbReference>
<dbReference type="NCBIfam" id="TIGR03083">
    <property type="entry name" value="maleylpyruvate isomerase family mycothiol-dependent enzyme"/>
    <property type="match status" value="1"/>
</dbReference>
<gene>
    <name evidence="2" type="ORF">H7I41_06515</name>
</gene>
<feature type="domain" description="Mycothiol-dependent maleylpyruvate isomerase metal-binding" evidence="1">
    <location>
        <begin position="12"/>
        <end position="145"/>
    </location>
</feature>
<dbReference type="GO" id="GO:0046872">
    <property type="term" value="F:metal ion binding"/>
    <property type="evidence" value="ECO:0007669"/>
    <property type="project" value="InterPro"/>
</dbReference>
<dbReference type="InterPro" id="IPR024344">
    <property type="entry name" value="MDMPI_metal-binding"/>
</dbReference>
<dbReference type="AlphaFoldDB" id="A0A9X2YN27"/>
<evidence type="ECO:0000313" key="3">
    <source>
        <dbReference type="Proteomes" id="UP001140293"/>
    </source>
</evidence>
<proteinExistence type="predicted"/>
<evidence type="ECO:0000259" key="1">
    <source>
        <dbReference type="Pfam" id="PF11716"/>
    </source>
</evidence>
<evidence type="ECO:0000313" key="2">
    <source>
        <dbReference type="EMBL" id="MCV7169572.1"/>
    </source>
</evidence>
<accession>A0A9X2YN27</accession>
<dbReference type="InterPro" id="IPR034660">
    <property type="entry name" value="DinB/YfiT-like"/>
</dbReference>
<dbReference type="Gene3D" id="1.20.120.450">
    <property type="entry name" value="dinb family like domain"/>
    <property type="match status" value="1"/>
</dbReference>
<dbReference type="SUPFAM" id="SSF109854">
    <property type="entry name" value="DinB/YfiT-like putative metalloenzymes"/>
    <property type="match status" value="1"/>
</dbReference>
<dbReference type="NCBIfam" id="TIGR03084">
    <property type="entry name" value="TIGR03084 family metal-binding protein"/>
    <property type="match status" value="1"/>
</dbReference>
<reference evidence="2" key="2">
    <citation type="journal article" date="2022" name="BMC Genomics">
        <title>Comparative genome analysis of mycobacteria focusing on tRNA and non-coding RNA.</title>
        <authorList>
            <person name="Behra P.R.K."/>
            <person name="Pettersson B.M.F."/>
            <person name="Ramesh M."/>
            <person name="Das S."/>
            <person name="Dasgupta S."/>
            <person name="Kirsebom L.A."/>
        </authorList>
    </citation>
    <scope>NUCLEOTIDE SEQUENCE</scope>
    <source>
        <strain evidence="2">DSM 44615</strain>
    </source>
</reference>
<keyword evidence="3" id="KW-1185">Reference proteome</keyword>
<organism evidence="2 3">
    <name type="scientific">[Mycobacterium] manitobense</name>
    <dbReference type="NCBI Taxonomy" id="190147"/>
    <lineage>
        <taxon>Bacteria</taxon>
        <taxon>Bacillati</taxon>
        <taxon>Actinomycetota</taxon>
        <taxon>Actinomycetes</taxon>
        <taxon>Mycobacteriales</taxon>
        <taxon>Mycobacteriaceae</taxon>
        <taxon>Mycolicibacterium</taxon>
    </lineage>
</organism>
<protein>
    <submittedName>
        <fullName evidence="2">TIGR03084 family protein</fullName>
    </submittedName>
</protein>